<dbReference type="PANTHER" id="PTHR12103:SF12">
    <property type="entry name" value="FI20020P1"/>
    <property type="match status" value="1"/>
</dbReference>
<dbReference type="InterPro" id="IPR008380">
    <property type="entry name" value="HAD-SF_hydro_IG_5-nucl"/>
</dbReference>
<evidence type="ECO:0000256" key="2">
    <source>
        <dbReference type="ARBA" id="ARBA00022723"/>
    </source>
</evidence>
<accession>A0A8D9ENV3</accession>
<dbReference type="Pfam" id="PF05761">
    <property type="entry name" value="5_nucleotid"/>
    <property type="match status" value="1"/>
</dbReference>
<dbReference type="EMBL" id="HBUF01049453">
    <property type="protein sequence ID" value="CAG6621158.1"/>
    <property type="molecule type" value="Transcribed_RNA"/>
</dbReference>
<dbReference type="InterPro" id="IPR036412">
    <property type="entry name" value="HAD-like_sf"/>
</dbReference>
<dbReference type="EMBL" id="HBUF01357712">
    <property type="protein sequence ID" value="CAG6718642.1"/>
    <property type="molecule type" value="Transcribed_RNA"/>
</dbReference>
<dbReference type="GO" id="GO:0046872">
    <property type="term" value="F:metal ion binding"/>
    <property type="evidence" value="ECO:0007669"/>
    <property type="project" value="UniProtKB-KW"/>
</dbReference>
<dbReference type="InterPro" id="IPR016695">
    <property type="entry name" value="Pur_nucleotidase"/>
</dbReference>
<evidence type="ECO:0000256" key="4">
    <source>
        <dbReference type="ARBA" id="ARBA00022842"/>
    </source>
</evidence>
<proteinExistence type="inferred from homology"/>
<sequence>MILNKASRVCRVFEHHRKRFYSIIIKDELSGNYTLNDAYNHAKKKCQCKLSKKLPKDVNKKGVFACNELDLKEINVYGFDYDYTLAVYKPAMDFLLYDLGRNLLISKFKYPKGISELEYKPNWAIRGLHYDIERGLLMKIDSFLQIQFGTVYKGLTPISEKEVLRLYKNKNIPLAYVDTHGKNHQYITSKMVQLADLFSVPEMSLLCNVAEYFERNQISYNPQILFNDVKTSVGMGHPLMHSLVIENTDEYLEKDPKLRIFFDRLREHKKKLFLITNSPYKFVNAGMSLVLGDDWEEFFDVIIVQARKPMFFTDESRPIRVYCKESNTMLWDKVTELKKGTIYFEGTVKQLMGMTRWKGEDLLYFGDHPYSDLADVTLEHGWRTGAIINELNHEIDTLNNEDFKKNCSWLAMLTQLIEDQQDSQELGAKETLKKWEVERDSIRKQLKSVFNPQFGSVFRTHNNPTYFSRRLFRFADIYTSQMSNLLEHSTTHTYYPRRGVMPHEYASLFV</sequence>
<dbReference type="EMBL" id="HBUF01049452">
    <property type="protein sequence ID" value="CAG6621157.1"/>
    <property type="molecule type" value="Transcribed_RNA"/>
</dbReference>
<dbReference type="PIRSF" id="PIRSF017434">
    <property type="entry name" value="Purine_5'-nucleotidase"/>
    <property type="match status" value="1"/>
</dbReference>
<dbReference type="EMBL" id="HBUF01205988">
    <property type="protein sequence ID" value="CAG6663820.1"/>
    <property type="molecule type" value="Transcribed_RNA"/>
</dbReference>
<evidence type="ECO:0000256" key="3">
    <source>
        <dbReference type="ARBA" id="ARBA00022801"/>
    </source>
</evidence>
<keyword evidence="4 6" id="KW-0460">Magnesium</keyword>
<dbReference type="GO" id="GO:0008253">
    <property type="term" value="F:5'-nucleotidase activity"/>
    <property type="evidence" value="ECO:0007669"/>
    <property type="project" value="TreeGrafter"/>
</dbReference>
<dbReference type="InterPro" id="IPR023214">
    <property type="entry name" value="HAD_sf"/>
</dbReference>
<evidence type="ECO:0000256" key="6">
    <source>
        <dbReference type="PIRSR" id="PIRSR017434-2"/>
    </source>
</evidence>
<reference evidence="7" key="1">
    <citation type="submission" date="2021-05" db="EMBL/GenBank/DDBJ databases">
        <authorList>
            <person name="Alioto T."/>
            <person name="Alioto T."/>
            <person name="Gomez Garrido J."/>
        </authorList>
    </citation>
    <scope>NUCLEOTIDE SEQUENCE</scope>
</reference>
<dbReference type="EMBL" id="HBUF01205989">
    <property type="protein sequence ID" value="CAG6663821.1"/>
    <property type="molecule type" value="Transcribed_RNA"/>
</dbReference>
<dbReference type="NCBIfam" id="TIGR02244">
    <property type="entry name" value="HAD-IG-Ncltidse"/>
    <property type="match status" value="1"/>
</dbReference>
<evidence type="ECO:0000256" key="1">
    <source>
        <dbReference type="ARBA" id="ARBA00009589"/>
    </source>
</evidence>
<feature type="active site" description="Nucleophile" evidence="5">
    <location>
        <position position="80"/>
    </location>
</feature>
<dbReference type="PANTHER" id="PTHR12103">
    <property type="entry name" value="5'-NUCLEOTIDASE DOMAIN-CONTAINING"/>
    <property type="match status" value="1"/>
</dbReference>
<name>A0A8D9ENV3_9HEMI</name>
<dbReference type="EMBL" id="HBUF01552821">
    <property type="protein sequence ID" value="CAG6759494.1"/>
    <property type="molecule type" value="Transcribed_RNA"/>
</dbReference>
<dbReference type="AlphaFoldDB" id="A0A8D9ENV3"/>
<feature type="binding site" evidence="6">
    <location>
        <position position="82"/>
    </location>
    <ligand>
        <name>GMP</name>
        <dbReference type="ChEBI" id="CHEBI:58115"/>
    </ligand>
</feature>
<dbReference type="EMBL" id="HBUF01205987">
    <property type="protein sequence ID" value="CAG6663818.1"/>
    <property type="molecule type" value="Transcribed_RNA"/>
</dbReference>
<dbReference type="SUPFAM" id="SSF56784">
    <property type="entry name" value="HAD-like"/>
    <property type="match status" value="1"/>
</dbReference>
<comment type="cofactor">
    <cofactor evidence="6">
        <name>Mg(2+)</name>
        <dbReference type="ChEBI" id="CHEBI:18420"/>
    </cofactor>
    <text evidence="6">Binds 1 Mg(2+) ion per subunit.</text>
</comment>
<dbReference type="Gene3D" id="3.40.50.1000">
    <property type="entry name" value="HAD superfamily/HAD-like"/>
    <property type="match status" value="1"/>
</dbReference>
<dbReference type="EMBL" id="HBUF01357710">
    <property type="protein sequence ID" value="CAG6718640.1"/>
    <property type="molecule type" value="Transcribed_RNA"/>
</dbReference>
<keyword evidence="3" id="KW-0378">Hydrolase</keyword>
<organism evidence="7">
    <name type="scientific">Cacopsylla melanoneura</name>
    <dbReference type="NCBI Taxonomy" id="428564"/>
    <lineage>
        <taxon>Eukaryota</taxon>
        <taxon>Metazoa</taxon>
        <taxon>Ecdysozoa</taxon>
        <taxon>Arthropoda</taxon>
        <taxon>Hexapoda</taxon>
        <taxon>Insecta</taxon>
        <taxon>Pterygota</taxon>
        <taxon>Neoptera</taxon>
        <taxon>Paraneoptera</taxon>
        <taxon>Hemiptera</taxon>
        <taxon>Sternorrhyncha</taxon>
        <taxon>Psylloidea</taxon>
        <taxon>Psyllidae</taxon>
        <taxon>Psyllinae</taxon>
        <taxon>Cacopsylla</taxon>
    </lineage>
</organism>
<feature type="active site" description="Proton donor" evidence="5">
    <location>
        <position position="82"/>
    </location>
</feature>
<keyword evidence="2 6" id="KW-0479">Metal-binding</keyword>
<protein>
    <submittedName>
        <fullName evidence="7">5'-nucleotidase domain-containing protein 3</fullName>
    </submittedName>
</protein>
<feature type="binding site" evidence="6">
    <location>
        <position position="80"/>
    </location>
    <ligand>
        <name>Mg(2+)</name>
        <dbReference type="ChEBI" id="CHEBI:18420"/>
    </ligand>
</feature>
<feature type="binding site" evidence="6">
    <location>
        <position position="367"/>
    </location>
    <ligand>
        <name>Mg(2+)</name>
        <dbReference type="ChEBI" id="CHEBI:18420"/>
    </ligand>
</feature>
<comment type="similarity">
    <text evidence="1">Belongs to the 5'(3')-deoxyribonucleotidase family.</text>
</comment>
<evidence type="ECO:0000256" key="5">
    <source>
        <dbReference type="PIRSR" id="PIRSR017434-1"/>
    </source>
</evidence>
<evidence type="ECO:0000313" key="7">
    <source>
        <dbReference type="EMBL" id="CAG6759494.1"/>
    </source>
</evidence>